<evidence type="ECO:0000313" key="4">
    <source>
        <dbReference type="Proteomes" id="UP000765509"/>
    </source>
</evidence>
<gene>
    <name evidence="3" type="ORF">O181_037444</name>
</gene>
<feature type="signal peptide" evidence="2">
    <location>
        <begin position="1"/>
        <end position="19"/>
    </location>
</feature>
<dbReference type="EMBL" id="AVOT02014337">
    <property type="protein sequence ID" value="MBW0497729.1"/>
    <property type="molecule type" value="Genomic_DNA"/>
</dbReference>
<feature type="region of interest" description="Disordered" evidence="1">
    <location>
        <begin position="57"/>
        <end position="80"/>
    </location>
</feature>
<keyword evidence="2" id="KW-0732">Signal</keyword>
<evidence type="ECO:0000256" key="1">
    <source>
        <dbReference type="SAM" id="MobiDB-lite"/>
    </source>
</evidence>
<dbReference type="OrthoDB" id="2496784at2759"/>
<comment type="caution">
    <text evidence="3">The sequence shown here is derived from an EMBL/GenBank/DDBJ whole genome shotgun (WGS) entry which is preliminary data.</text>
</comment>
<protein>
    <recommendedName>
        <fullName evidence="5">Secreted protein</fullName>
    </recommendedName>
</protein>
<evidence type="ECO:0000313" key="3">
    <source>
        <dbReference type="EMBL" id="MBW0497729.1"/>
    </source>
</evidence>
<accession>A0A9Q3D6J3</accession>
<feature type="chain" id="PRO_5040170332" description="Secreted protein" evidence="2">
    <location>
        <begin position="20"/>
        <end position="217"/>
    </location>
</feature>
<keyword evidence="4" id="KW-1185">Reference proteome</keyword>
<dbReference type="Proteomes" id="UP000765509">
    <property type="component" value="Unassembled WGS sequence"/>
</dbReference>
<name>A0A9Q3D6J3_9BASI</name>
<sequence length="217" mass="23993">MLITKVTIVLAFCLSTAIATNHTMCYRYFKLKDKCIQSAADDRHRCGARVTNVKIFKSPQKTKSKKPQKNSKGKKPNGLARRYTTTEKSDFIPTGKGICPQTYDTDNFDGVCIWSGMGDGSVQTSAGWLNGVKTSNCNKTVYVQRPGPNAKPVYARVVDGCGFNTENSRIGCFQIYLTKSVFTKLNATPEEWANGHMDKLIWNFANEDGQSPSNGPV</sequence>
<evidence type="ECO:0000256" key="2">
    <source>
        <dbReference type="SAM" id="SignalP"/>
    </source>
</evidence>
<proteinExistence type="predicted"/>
<reference evidence="3" key="1">
    <citation type="submission" date="2021-03" db="EMBL/GenBank/DDBJ databases">
        <title>Draft genome sequence of rust myrtle Austropuccinia psidii MF-1, a brazilian biotype.</title>
        <authorList>
            <person name="Quecine M.C."/>
            <person name="Pachon D.M.R."/>
            <person name="Bonatelli M.L."/>
            <person name="Correr F.H."/>
            <person name="Franceschini L.M."/>
            <person name="Leite T.F."/>
            <person name="Margarido G.R.A."/>
            <person name="Almeida C.A."/>
            <person name="Ferrarezi J.A."/>
            <person name="Labate C.A."/>
        </authorList>
    </citation>
    <scope>NUCLEOTIDE SEQUENCE</scope>
    <source>
        <strain evidence="3">MF-1</strain>
    </source>
</reference>
<evidence type="ECO:0008006" key="5">
    <source>
        <dbReference type="Google" id="ProtNLM"/>
    </source>
</evidence>
<dbReference type="AlphaFoldDB" id="A0A9Q3D6J3"/>
<feature type="compositionally biased region" description="Basic residues" evidence="1">
    <location>
        <begin position="60"/>
        <end position="75"/>
    </location>
</feature>
<organism evidence="3 4">
    <name type="scientific">Austropuccinia psidii MF-1</name>
    <dbReference type="NCBI Taxonomy" id="1389203"/>
    <lineage>
        <taxon>Eukaryota</taxon>
        <taxon>Fungi</taxon>
        <taxon>Dikarya</taxon>
        <taxon>Basidiomycota</taxon>
        <taxon>Pucciniomycotina</taxon>
        <taxon>Pucciniomycetes</taxon>
        <taxon>Pucciniales</taxon>
        <taxon>Sphaerophragmiaceae</taxon>
        <taxon>Austropuccinia</taxon>
    </lineage>
</organism>